<dbReference type="Proteomes" id="UP001198630">
    <property type="component" value="Unassembled WGS sequence"/>
</dbReference>
<dbReference type="RefSeq" id="WP_220667030.1">
    <property type="nucleotide sequence ID" value="NZ_JAJNCO010000016.1"/>
</dbReference>
<evidence type="ECO:0000313" key="2">
    <source>
        <dbReference type="Proteomes" id="UP001198630"/>
    </source>
</evidence>
<gene>
    <name evidence="1" type="ORF">LQ384_23240</name>
</gene>
<organism evidence="1 2">
    <name type="scientific">Rhodococcus rhodochrous</name>
    <dbReference type="NCBI Taxonomy" id="1829"/>
    <lineage>
        <taxon>Bacteria</taxon>
        <taxon>Bacillati</taxon>
        <taxon>Actinomycetota</taxon>
        <taxon>Actinomycetes</taxon>
        <taxon>Mycobacteriales</taxon>
        <taxon>Nocardiaceae</taxon>
        <taxon>Rhodococcus</taxon>
    </lineage>
</organism>
<protein>
    <submittedName>
        <fullName evidence="1">Uncharacterized protein</fullName>
    </submittedName>
</protein>
<name>A0AAW4XLF4_RHORH</name>
<comment type="caution">
    <text evidence="1">The sequence shown here is derived from an EMBL/GenBank/DDBJ whole genome shotgun (WGS) entry which is preliminary data.</text>
</comment>
<dbReference type="EMBL" id="JAJNCO010000016">
    <property type="protein sequence ID" value="MCD2114034.1"/>
    <property type="molecule type" value="Genomic_DNA"/>
</dbReference>
<proteinExistence type="predicted"/>
<evidence type="ECO:0000313" key="1">
    <source>
        <dbReference type="EMBL" id="MCD2114034.1"/>
    </source>
</evidence>
<sequence>MSTQHTLHGIDHHTDTIMRRAESLGDDFAAVIGNVSTGPNISDLLRRYSQLLRDAEAAGVPTSRIEAVIDAATDHA</sequence>
<dbReference type="AlphaFoldDB" id="A0AAW4XLF4"/>
<reference evidence="1" key="1">
    <citation type="submission" date="2021-11" db="EMBL/GenBank/DDBJ databases">
        <title>Development of a sustainable strategy for remediation of hydrocarbon-contaminated territories based on the waste exchange concept.</title>
        <authorList>
            <person name="Elkin A."/>
        </authorList>
    </citation>
    <scope>NUCLEOTIDE SEQUENCE</scope>
    <source>
        <strain evidence="1">IEGM 757</strain>
    </source>
</reference>
<accession>A0AAW4XLF4</accession>